<keyword evidence="2" id="KW-0812">Transmembrane</keyword>
<gene>
    <name evidence="3" type="ORF">BG006_002794</name>
</gene>
<accession>A0A9P5SVJ2</accession>
<dbReference type="EMBL" id="JAAAUY010000017">
    <property type="protein sequence ID" value="KAF9337760.1"/>
    <property type="molecule type" value="Genomic_DNA"/>
</dbReference>
<organism evidence="3 4">
    <name type="scientific">Podila minutissima</name>
    <dbReference type="NCBI Taxonomy" id="64525"/>
    <lineage>
        <taxon>Eukaryota</taxon>
        <taxon>Fungi</taxon>
        <taxon>Fungi incertae sedis</taxon>
        <taxon>Mucoromycota</taxon>
        <taxon>Mortierellomycotina</taxon>
        <taxon>Mortierellomycetes</taxon>
        <taxon>Mortierellales</taxon>
        <taxon>Mortierellaceae</taxon>
        <taxon>Podila</taxon>
    </lineage>
</organism>
<feature type="transmembrane region" description="Helical" evidence="2">
    <location>
        <begin position="101"/>
        <end position="120"/>
    </location>
</feature>
<dbReference type="Proteomes" id="UP000696485">
    <property type="component" value="Unassembled WGS sequence"/>
</dbReference>
<protein>
    <submittedName>
        <fullName evidence="3">Uncharacterized protein</fullName>
    </submittedName>
</protein>
<feature type="transmembrane region" description="Helical" evidence="2">
    <location>
        <begin position="126"/>
        <end position="151"/>
    </location>
</feature>
<keyword evidence="4" id="KW-1185">Reference proteome</keyword>
<dbReference type="AlphaFoldDB" id="A0A9P5SVJ2"/>
<sequence length="251" mass="28215">MGLMAFAMGKEMICPLCRYLHKDQPFMTLEADMEDKLNPSNRRLQQQHHGRALNTQDTLSSHEHPTSGTVLSMMPSFTETFLGPQAGTIQSSGICLKTSTWLLLYALPFSVAVAFLGFVLGQVETLWSKISCMIGSAICYMACWALVVAVMDPDHESRTILMGMERARAHAHDDYCEGELGIKRAITATIQLFNTRRTRDAHNIYNVKFFTTGQLWRRPHCVDECVIPFHGVAFILHKSNTESVLAVKMDE</sequence>
<feature type="region of interest" description="Disordered" evidence="1">
    <location>
        <begin position="43"/>
        <end position="66"/>
    </location>
</feature>
<evidence type="ECO:0000256" key="1">
    <source>
        <dbReference type="SAM" id="MobiDB-lite"/>
    </source>
</evidence>
<proteinExistence type="predicted"/>
<evidence type="ECO:0000256" key="2">
    <source>
        <dbReference type="SAM" id="Phobius"/>
    </source>
</evidence>
<evidence type="ECO:0000313" key="4">
    <source>
        <dbReference type="Proteomes" id="UP000696485"/>
    </source>
</evidence>
<evidence type="ECO:0000313" key="3">
    <source>
        <dbReference type="EMBL" id="KAF9337760.1"/>
    </source>
</evidence>
<comment type="caution">
    <text evidence="3">The sequence shown here is derived from an EMBL/GenBank/DDBJ whole genome shotgun (WGS) entry which is preliminary data.</text>
</comment>
<name>A0A9P5SVJ2_9FUNG</name>
<keyword evidence="2" id="KW-1133">Transmembrane helix</keyword>
<reference evidence="3" key="1">
    <citation type="journal article" date="2020" name="Fungal Divers.">
        <title>Resolving the Mortierellaceae phylogeny through synthesis of multi-gene phylogenetics and phylogenomics.</title>
        <authorList>
            <person name="Vandepol N."/>
            <person name="Liber J."/>
            <person name="Desiro A."/>
            <person name="Na H."/>
            <person name="Kennedy M."/>
            <person name="Barry K."/>
            <person name="Grigoriev I.V."/>
            <person name="Miller A.N."/>
            <person name="O'Donnell K."/>
            <person name="Stajich J.E."/>
            <person name="Bonito G."/>
        </authorList>
    </citation>
    <scope>NUCLEOTIDE SEQUENCE</scope>
    <source>
        <strain evidence="3">NVP1</strain>
    </source>
</reference>
<keyword evidence="2" id="KW-0472">Membrane</keyword>